<dbReference type="RefSeq" id="WP_382268536.1">
    <property type="nucleotide sequence ID" value="NZ_JBHTAR010000011.1"/>
</dbReference>
<feature type="region of interest" description="Disordered" evidence="1">
    <location>
        <begin position="174"/>
        <end position="197"/>
    </location>
</feature>
<dbReference type="EMBL" id="JBHTAR010000011">
    <property type="protein sequence ID" value="MFC7200743.1"/>
    <property type="molecule type" value="Genomic_DNA"/>
</dbReference>
<accession>A0ABD5Z6G4</accession>
<evidence type="ECO:0000256" key="1">
    <source>
        <dbReference type="SAM" id="MobiDB-lite"/>
    </source>
</evidence>
<sequence>MLALQAATMAAAALTGVILYRLLTEIHDRRVGIGAGIATAIVSPVAFWAAIPKRHALSALLVVITLYAFYRSRTRSGTPATRSHAVAYAAPVALAWTHAAEGAILFAALLAVDLTTAPFGKWSRRRLASVGSVFIVALIPMFLTNYLIAGNPLEPPRMLPGYDGTPTFEQLVGEAEGSTEGGQHTQSTQGNSGSQASEADLQSIPTTILALLMTALSRADLVQNQLVEGLTAITNPERLYHVFIRSGWLGHTSIRNNSEAITLTVLESLPLAGTLFVLPVAAVSHYRRKLEWSRQLSPKRATDVLAAAIAVAFALIYLPVLPLYAQITPRYLLPLFPLALYGVARLPAVRRALHERLLLWTYAVGVFIGGQLLIVWVALNINGLGEAVQLHAVLNLALAALLVAWIGAERVLNQEFPRTGACIIALCAAAGTLFVLFARIEYFAVGEGPVLPLVRELAQRLDLIS</sequence>
<keyword evidence="4" id="KW-1185">Reference proteome</keyword>
<feature type="transmembrane region" description="Helical" evidence="2">
    <location>
        <begin position="331"/>
        <end position="348"/>
    </location>
</feature>
<dbReference type="Proteomes" id="UP001596447">
    <property type="component" value="Unassembled WGS sequence"/>
</dbReference>
<keyword evidence="2" id="KW-0472">Membrane</keyword>
<gene>
    <name evidence="3" type="ORF">ACFQJ9_15210</name>
</gene>
<feature type="transmembrane region" description="Helical" evidence="2">
    <location>
        <begin position="420"/>
        <end position="440"/>
    </location>
</feature>
<evidence type="ECO:0000256" key="2">
    <source>
        <dbReference type="SAM" id="Phobius"/>
    </source>
</evidence>
<evidence type="ECO:0000313" key="3">
    <source>
        <dbReference type="EMBL" id="MFC7200743.1"/>
    </source>
</evidence>
<dbReference type="AlphaFoldDB" id="A0ABD5Z6G4"/>
<comment type="caution">
    <text evidence="3">The sequence shown here is derived from an EMBL/GenBank/DDBJ whole genome shotgun (WGS) entry which is preliminary data.</text>
</comment>
<protein>
    <recommendedName>
        <fullName evidence="5">Glycosyltransferase RgtA/B/C/D-like domain-containing protein</fullName>
    </recommendedName>
</protein>
<feature type="transmembrane region" description="Helical" evidence="2">
    <location>
        <begin position="304"/>
        <end position="325"/>
    </location>
</feature>
<keyword evidence="2" id="KW-0812">Transmembrane</keyword>
<name>A0ABD5Z6G4_9EURY</name>
<feature type="transmembrane region" description="Helical" evidence="2">
    <location>
        <begin position="260"/>
        <end position="283"/>
    </location>
</feature>
<evidence type="ECO:0008006" key="5">
    <source>
        <dbReference type="Google" id="ProtNLM"/>
    </source>
</evidence>
<evidence type="ECO:0000313" key="4">
    <source>
        <dbReference type="Proteomes" id="UP001596447"/>
    </source>
</evidence>
<feature type="transmembrane region" description="Helical" evidence="2">
    <location>
        <begin position="127"/>
        <end position="148"/>
    </location>
</feature>
<feature type="transmembrane region" description="Helical" evidence="2">
    <location>
        <begin position="357"/>
        <end position="378"/>
    </location>
</feature>
<keyword evidence="2" id="KW-1133">Transmembrane helix</keyword>
<organism evidence="3 4">
    <name type="scientific">Halospeciosus flavus</name>
    <dbReference type="NCBI Taxonomy" id="3032283"/>
    <lineage>
        <taxon>Archaea</taxon>
        <taxon>Methanobacteriati</taxon>
        <taxon>Methanobacteriota</taxon>
        <taxon>Stenosarchaea group</taxon>
        <taxon>Halobacteria</taxon>
        <taxon>Halobacteriales</taxon>
        <taxon>Halobacteriaceae</taxon>
        <taxon>Halospeciosus</taxon>
    </lineage>
</organism>
<feature type="compositionally biased region" description="Polar residues" evidence="1">
    <location>
        <begin position="181"/>
        <end position="197"/>
    </location>
</feature>
<feature type="transmembrane region" description="Helical" evidence="2">
    <location>
        <begin position="31"/>
        <end position="49"/>
    </location>
</feature>
<feature type="transmembrane region" description="Helical" evidence="2">
    <location>
        <begin position="390"/>
        <end position="408"/>
    </location>
</feature>
<feature type="transmembrane region" description="Helical" evidence="2">
    <location>
        <begin position="93"/>
        <end position="115"/>
    </location>
</feature>
<reference evidence="3 4" key="1">
    <citation type="journal article" date="2019" name="Int. J. Syst. Evol. Microbiol.">
        <title>The Global Catalogue of Microorganisms (GCM) 10K type strain sequencing project: providing services to taxonomists for standard genome sequencing and annotation.</title>
        <authorList>
            <consortium name="The Broad Institute Genomics Platform"/>
            <consortium name="The Broad Institute Genome Sequencing Center for Infectious Disease"/>
            <person name="Wu L."/>
            <person name="Ma J."/>
        </authorList>
    </citation>
    <scope>NUCLEOTIDE SEQUENCE [LARGE SCALE GENOMIC DNA]</scope>
    <source>
        <strain evidence="3 4">XZGYJ-43</strain>
    </source>
</reference>
<proteinExistence type="predicted"/>